<gene>
    <name evidence="2" type="ORF">Dsin_009103</name>
</gene>
<dbReference type="GO" id="GO:0006355">
    <property type="term" value="P:regulation of DNA-templated transcription"/>
    <property type="evidence" value="ECO:0007669"/>
    <property type="project" value="UniProtKB-UniRule"/>
</dbReference>
<dbReference type="Proteomes" id="UP001281410">
    <property type="component" value="Unassembled WGS sequence"/>
</dbReference>
<evidence type="ECO:0000256" key="1">
    <source>
        <dbReference type="RuleBase" id="RU367018"/>
    </source>
</evidence>
<dbReference type="EMBL" id="JANJYJ010000003">
    <property type="protein sequence ID" value="KAK3222078.1"/>
    <property type="molecule type" value="Genomic_DNA"/>
</dbReference>
<dbReference type="GO" id="GO:0005634">
    <property type="term" value="C:nucleus"/>
    <property type="evidence" value="ECO:0007669"/>
    <property type="project" value="UniProtKB-SubCell"/>
</dbReference>
<accession>A0AAE0AQF6</accession>
<proteinExistence type="inferred from homology"/>
<keyword evidence="1" id="KW-0863">Zinc-finger</keyword>
<protein>
    <recommendedName>
        <fullName evidence="1">Protein FAR1-RELATED SEQUENCE</fullName>
    </recommendedName>
</protein>
<organism evidence="2 3">
    <name type="scientific">Dipteronia sinensis</name>
    <dbReference type="NCBI Taxonomy" id="43782"/>
    <lineage>
        <taxon>Eukaryota</taxon>
        <taxon>Viridiplantae</taxon>
        <taxon>Streptophyta</taxon>
        <taxon>Embryophyta</taxon>
        <taxon>Tracheophyta</taxon>
        <taxon>Spermatophyta</taxon>
        <taxon>Magnoliopsida</taxon>
        <taxon>eudicotyledons</taxon>
        <taxon>Gunneridae</taxon>
        <taxon>Pentapetalae</taxon>
        <taxon>rosids</taxon>
        <taxon>malvids</taxon>
        <taxon>Sapindales</taxon>
        <taxon>Sapindaceae</taxon>
        <taxon>Hippocastanoideae</taxon>
        <taxon>Acereae</taxon>
        <taxon>Dipteronia</taxon>
    </lineage>
</organism>
<sequence>MNNYMKEYVCSHEKLFDLFPQIDRALMRLRNNFFTDEYASNSKSSVIFSHYKSLEKHASSIYTYRIYCDITKEINDSIKYSHIAPWNKENEVQYVLTEYDSPYKKTLTVVYHNDRIEFQQVIEDGDWDSSKHNLLVLSCECKLLQSKGIPYYHMFYVMKVENITKIPESLIFKRWTKLPVDDVRIQLQPDDDYSKSVDIAWFASLSAECNYLCHDRSQIKEGFILIKRELNILRNTVQGLDDKFQNDCN</sequence>
<comment type="similarity">
    <text evidence="1">Belongs to the FHY3/FAR1 family.</text>
</comment>
<keyword evidence="3" id="KW-1185">Reference proteome</keyword>
<dbReference type="PANTHER" id="PTHR31669:SF292">
    <property type="entry name" value="OS02G0262500 PROTEIN"/>
    <property type="match status" value="1"/>
</dbReference>
<dbReference type="GO" id="GO:0008270">
    <property type="term" value="F:zinc ion binding"/>
    <property type="evidence" value="ECO:0007669"/>
    <property type="project" value="UniProtKB-UniRule"/>
</dbReference>
<reference evidence="2" key="1">
    <citation type="journal article" date="2023" name="Plant J.">
        <title>Genome sequences and population genomics provide insights into the demographic history, inbreeding, and mutation load of two 'living fossil' tree species of Dipteronia.</title>
        <authorList>
            <person name="Feng Y."/>
            <person name="Comes H.P."/>
            <person name="Chen J."/>
            <person name="Zhu S."/>
            <person name="Lu R."/>
            <person name="Zhang X."/>
            <person name="Li P."/>
            <person name="Qiu J."/>
            <person name="Olsen K.M."/>
            <person name="Qiu Y."/>
        </authorList>
    </citation>
    <scope>NUCLEOTIDE SEQUENCE</scope>
    <source>
        <strain evidence="2">NBL</strain>
    </source>
</reference>
<comment type="function">
    <text evidence="1">Putative transcription activator involved in regulating light control of development.</text>
</comment>
<dbReference type="PANTHER" id="PTHR31669">
    <property type="entry name" value="PROTEIN FAR1-RELATED SEQUENCE 10-RELATED"/>
    <property type="match status" value="1"/>
</dbReference>
<evidence type="ECO:0000313" key="3">
    <source>
        <dbReference type="Proteomes" id="UP001281410"/>
    </source>
</evidence>
<comment type="caution">
    <text evidence="2">The sequence shown here is derived from an EMBL/GenBank/DDBJ whole genome shotgun (WGS) entry which is preliminary data.</text>
</comment>
<name>A0AAE0AQF6_9ROSI</name>
<evidence type="ECO:0000313" key="2">
    <source>
        <dbReference type="EMBL" id="KAK3222078.1"/>
    </source>
</evidence>
<comment type="subcellular location">
    <subcellularLocation>
        <location evidence="1">Nucleus</location>
    </subcellularLocation>
</comment>
<keyword evidence="1" id="KW-0479">Metal-binding</keyword>
<keyword evidence="1" id="KW-0862">Zinc</keyword>
<dbReference type="AlphaFoldDB" id="A0AAE0AQF6"/>
<dbReference type="InterPro" id="IPR031052">
    <property type="entry name" value="FHY3/FAR1"/>
</dbReference>
<keyword evidence="1" id="KW-0539">Nucleus</keyword>